<name>A0A1J1HP94_9DIPT</name>
<dbReference type="AlphaFoldDB" id="A0A1J1HP94"/>
<evidence type="ECO:0000313" key="1">
    <source>
        <dbReference type="EMBL" id="CRK89779.1"/>
    </source>
</evidence>
<organism evidence="1 2">
    <name type="scientific">Clunio marinus</name>
    <dbReference type="NCBI Taxonomy" id="568069"/>
    <lineage>
        <taxon>Eukaryota</taxon>
        <taxon>Metazoa</taxon>
        <taxon>Ecdysozoa</taxon>
        <taxon>Arthropoda</taxon>
        <taxon>Hexapoda</taxon>
        <taxon>Insecta</taxon>
        <taxon>Pterygota</taxon>
        <taxon>Neoptera</taxon>
        <taxon>Endopterygota</taxon>
        <taxon>Diptera</taxon>
        <taxon>Nematocera</taxon>
        <taxon>Chironomoidea</taxon>
        <taxon>Chironomidae</taxon>
        <taxon>Clunio</taxon>
    </lineage>
</organism>
<accession>A0A1J1HP94</accession>
<keyword evidence="2" id="KW-1185">Reference proteome</keyword>
<sequence>MDRLVQPLNFTIPSNNFSFTFRCEAPQEVQKYFLSVKFGFNISITSKKGFLNHLERKKRKERSMITELRFGVSIQLQGIFREASHKLFIRDPKKPKPKK</sequence>
<dbReference type="EMBL" id="CVRI01000014">
    <property type="protein sequence ID" value="CRK89779.1"/>
    <property type="molecule type" value="Genomic_DNA"/>
</dbReference>
<evidence type="ECO:0000313" key="2">
    <source>
        <dbReference type="Proteomes" id="UP000183832"/>
    </source>
</evidence>
<gene>
    <name evidence="1" type="ORF">CLUMA_CG003566</name>
</gene>
<proteinExistence type="predicted"/>
<protein>
    <submittedName>
        <fullName evidence="1">CLUMA_CG003566, isoform A</fullName>
    </submittedName>
</protein>
<dbReference type="Proteomes" id="UP000183832">
    <property type="component" value="Unassembled WGS sequence"/>
</dbReference>
<reference evidence="1 2" key="1">
    <citation type="submission" date="2015-04" db="EMBL/GenBank/DDBJ databases">
        <authorList>
            <person name="Syromyatnikov M.Y."/>
            <person name="Popov V.N."/>
        </authorList>
    </citation>
    <scope>NUCLEOTIDE SEQUENCE [LARGE SCALE GENOMIC DNA]</scope>
</reference>